<evidence type="ECO:0000256" key="11">
    <source>
        <dbReference type="ARBA" id="ARBA00048184"/>
    </source>
</evidence>
<comment type="catalytic activity">
    <reaction evidence="11">
        <text>an N-acetyl-alpha-D-glucosaminyl-diphospho-di-trans,poly-cis-dolichol + UDP-N-acetyl-alpha-D-glucosamine = an N,N'-diacetylchitobiosyl-diphospho-di-trans,poly-cis-dolichol + UDP + H(+)</text>
        <dbReference type="Rhea" id="RHEA:23380"/>
        <dbReference type="Rhea" id="RHEA-COMP:19507"/>
        <dbReference type="Rhea" id="RHEA-COMP:19510"/>
        <dbReference type="ChEBI" id="CHEBI:15378"/>
        <dbReference type="ChEBI" id="CHEBI:57269"/>
        <dbReference type="ChEBI" id="CHEBI:57705"/>
        <dbReference type="ChEBI" id="CHEBI:58223"/>
        <dbReference type="ChEBI" id="CHEBI:58427"/>
        <dbReference type="EC" id="2.4.1.141"/>
    </reaction>
</comment>
<comment type="function">
    <text evidence="9 12">Involved in protein N-glycosylation. Essential for the second step of the dolichol-linked oligosaccharide pathway.</text>
</comment>
<evidence type="ECO:0000256" key="8">
    <source>
        <dbReference type="ARBA" id="ARBA00022824"/>
    </source>
</evidence>
<dbReference type="PANTHER" id="PTHR12867:SF6">
    <property type="entry name" value="N-ACETYLGLUCOSAMINYLDIPHOSPHODOLICHOL N-ACETYLGLUCOSAMINYLTRANSFERASE"/>
    <property type="match status" value="1"/>
</dbReference>
<dbReference type="OrthoDB" id="20273at2759"/>
<dbReference type="EMBL" id="JAEOAQ010000009">
    <property type="protein sequence ID" value="KAG5416743.1"/>
    <property type="molecule type" value="Genomic_DNA"/>
</dbReference>
<dbReference type="GO" id="GO:0006488">
    <property type="term" value="P:dolichol-linked oligosaccharide biosynthetic process"/>
    <property type="evidence" value="ECO:0007669"/>
    <property type="project" value="InterPro"/>
</dbReference>
<dbReference type="InterPro" id="IPR039042">
    <property type="entry name" value="Alg13-like"/>
</dbReference>
<comment type="similarity">
    <text evidence="2 12">Belongs to the glycosyltransferase 28 family.</text>
</comment>
<dbReference type="Proteomes" id="UP000669133">
    <property type="component" value="Unassembled WGS sequence"/>
</dbReference>
<dbReference type="GO" id="GO:0005783">
    <property type="term" value="C:endoplasmic reticulum"/>
    <property type="evidence" value="ECO:0007669"/>
    <property type="project" value="UniProtKB-SubCell"/>
</dbReference>
<evidence type="ECO:0000256" key="2">
    <source>
        <dbReference type="ARBA" id="ARBA00006962"/>
    </source>
</evidence>
<reference evidence="14 15" key="1">
    <citation type="submission" date="2020-12" db="EMBL/GenBank/DDBJ databases">
        <title>Effect of drift, selection, and recombination on the evolution of hybrid genomes in Candida yeast pathogens.</title>
        <authorList>
            <person name="Mixao V."/>
            <person name="Ksiezopolska E."/>
            <person name="Saus E."/>
            <person name="Boekhout T."/>
            <person name="Gacser A."/>
            <person name="Gabaldon T."/>
        </authorList>
    </citation>
    <scope>NUCLEOTIDE SEQUENCE [LARGE SCALE GENOMIC DNA]</scope>
    <source>
        <strain evidence="14 15">BP57</strain>
    </source>
</reference>
<evidence type="ECO:0000256" key="7">
    <source>
        <dbReference type="ARBA" id="ARBA00022679"/>
    </source>
</evidence>
<keyword evidence="8 12" id="KW-0256">Endoplasmic reticulum</keyword>
<evidence type="ECO:0000256" key="9">
    <source>
        <dbReference type="ARBA" id="ARBA00024804"/>
    </source>
</evidence>
<keyword evidence="7 12" id="KW-0808">Transferase</keyword>
<accession>A0A8H7Z7K3</accession>
<evidence type="ECO:0000256" key="4">
    <source>
        <dbReference type="ARBA" id="ARBA00012614"/>
    </source>
</evidence>
<evidence type="ECO:0000313" key="14">
    <source>
        <dbReference type="EMBL" id="KAG5416743.1"/>
    </source>
</evidence>
<evidence type="ECO:0000313" key="15">
    <source>
        <dbReference type="Proteomes" id="UP000669133"/>
    </source>
</evidence>
<keyword evidence="15" id="KW-1185">Reference proteome</keyword>
<protein>
    <recommendedName>
        <fullName evidence="5 12">UDP-N-acetylglucosamine transferase subunit ALG13</fullName>
        <ecNumber evidence="4 12">2.4.1.141</ecNumber>
    </recommendedName>
    <alternativeName>
        <fullName evidence="10 12">Asparagine-linked glycosylation protein 13</fullName>
    </alternativeName>
</protein>
<dbReference type="EC" id="2.4.1.141" evidence="4 12"/>
<evidence type="ECO:0000256" key="1">
    <source>
        <dbReference type="ARBA" id="ARBA00004240"/>
    </source>
</evidence>
<evidence type="ECO:0000256" key="5">
    <source>
        <dbReference type="ARBA" id="ARBA00017468"/>
    </source>
</evidence>
<dbReference type="SUPFAM" id="SSF53756">
    <property type="entry name" value="UDP-Glycosyltransferase/glycogen phosphorylase"/>
    <property type="match status" value="1"/>
</dbReference>
<evidence type="ECO:0000259" key="13">
    <source>
        <dbReference type="Pfam" id="PF04101"/>
    </source>
</evidence>
<keyword evidence="6 12" id="KW-0328">Glycosyltransferase</keyword>
<dbReference type="PANTHER" id="PTHR12867">
    <property type="entry name" value="GLYCOSYL TRANSFERASE-RELATED"/>
    <property type="match status" value="1"/>
</dbReference>
<evidence type="ECO:0000256" key="3">
    <source>
        <dbReference type="ARBA" id="ARBA00011198"/>
    </source>
</evidence>
<comment type="caution">
    <text evidence="14">The sequence shown here is derived from an EMBL/GenBank/DDBJ whole genome shotgun (WGS) entry which is preliminary data.</text>
</comment>
<dbReference type="GO" id="GO:0004577">
    <property type="term" value="F:N-acetylglucosaminyldiphosphodolichol N-acetylglucosaminyltransferase activity"/>
    <property type="evidence" value="ECO:0007669"/>
    <property type="project" value="UniProtKB-EC"/>
</dbReference>
<comment type="subunit">
    <text evidence="3 12">Heterodimer with ALG14 to form a functional enzyme.</text>
</comment>
<dbReference type="Pfam" id="PF04101">
    <property type="entry name" value="Glyco_tran_28_C"/>
    <property type="match status" value="1"/>
</dbReference>
<evidence type="ECO:0000256" key="12">
    <source>
        <dbReference type="RuleBase" id="RU362128"/>
    </source>
</evidence>
<feature type="domain" description="Glycosyl transferase family 28 C-terminal" evidence="13">
    <location>
        <begin position="3"/>
        <end position="180"/>
    </location>
</feature>
<dbReference type="AlphaFoldDB" id="A0A8H7Z7K3"/>
<comment type="subcellular location">
    <subcellularLocation>
        <location evidence="1 12">Endoplasmic reticulum</location>
    </subcellularLocation>
</comment>
<gene>
    <name evidence="12" type="primary">ALG13</name>
    <name evidence="14" type="ORF">I9W82_005707</name>
</gene>
<name>A0A8H7Z7K3_9ASCO</name>
<organism evidence="14 15">
    <name type="scientific">Candida metapsilosis</name>
    <dbReference type="NCBI Taxonomy" id="273372"/>
    <lineage>
        <taxon>Eukaryota</taxon>
        <taxon>Fungi</taxon>
        <taxon>Dikarya</taxon>
        <taxon>Ascomycota</taxon>
        <taxon>Saccharomycotina</taxon>
        <taxon>Pichiomycetes</taxon>
        <taxon>Debaryomycetaceae</taxon>
        <taxon>Candida/Lodderomyces clade</taxon>
        <taxon>Candida</taxon>
    </lineage>
</organism>
<proteinExistence type="inferred from homology"/>
<dbReference type="InterPro" id="IPR007235">
    <property type="entry name" value="Glyco_trans_28_C"/>
</dbReference>
<evidence type="ECO:0000256" key="10">
    <source>
        <dbReference type="ARBA" id="ARBA00032061"/>
    </source>
</evidence>
<sequence length="197" mass="22161">MSTILVTTGATITFKQLIEAVVSTRFINSLIELGVSRLFIQYGNEIKGSQHISRQFFQNQLEKSNIEKEFKFTLENDATNDTITLANNEIEIVTFPFSPRIQGYIKQADIVISHAGTGSIIDTLRNRKKLIVVVNNQLMDNHQEEIANEFVKMNYCAKCTCDDDFGSVLATAQKQQFNEFPESDGSILETILAEELG</sequence>
<evidence type="ECO:0000256" key="6">
    <source>
        <dbReference type="ARBA" id="ARBA00022676"/>
    </source>
</evidence>
<dbReference type="Gene3D" id="3.40.50.2000">
    <property type="entry name" value="Glycogen Phosphorylase B"/>
    <property type="match status" value="1"/>
</dbReference>